<sequence length="398" mass="45682">MGSIVSLTIGGIEIDWGKNNGYINHSKLFTPSDRTLLSITKDDDCEYENYGYRRTLRDAKPRLELYGYNEYTIREIFNEHKLNYPEYLPPLDIDFDTFASVVKKIVIVPQEHPEEDGNYDLGEYAQMMLGLPEFADLREAVGTSDRDTLSFFENLNPYIQLWLLSTNPENLDLQLEWHTGGIIGGGWTSDEELFRDWEHEHSYLIITEGSSDTFVIKEAISYLRPDIKDFFKYIDMTENYPFTGTGNLFNFYQGLARIGVENKCLVIFDNDTEGLEKHQKCSNIKTLSNLKTTTLPPLPDFESVDTIGPNGLFRANINGSAVSIELFLDLQYKNSKPPIVRWSNFNNNMQCYQGALADKEFYVSQFRKALKKPSGYDFRKLHALIDHIVSCCGSMTAR</sequence>
<dbReference type="RefSeq" id="WP_273898259.1">
    <property type="nucleotide sequence ID" value="NZ_JAMDGS010000016.1"/>
</dbReference>
<dbReference type="Pfam" id="PF18871">
    <property type="entry name" value="HEPN_Toprim_N"/>
    <property type="match status" value="2"/>
</dbReference>
<reference evidence="2" key="1">
    <citation type="submission" date="2022-05" db="EMBL/GenBank/DDBJ databases">
        <title>Novel Pseudomonas spp. Isolated from a Rainbow Trout Aquaculture Facility.</title>
        <authorList>
            <person name="Testerman T."/>
            <person name="Graf J."/>
        </authorList>
    </citation>
    <scope>NUCLEOTIDE SEQUENCE</scope>
    <source>
        <strain evidence="2">ID386</strain>
    </source>
</reference>
<name>A0ABT5PWE3_9PSED</name>
<accession>A0ABT5PWE3</accession>
<organism evidence="2 3">
    <name type="scientific">Pseudomonas aphyarum</name>
    <dbReference type="NCBI Taxonomy" id="2942629"/>
    <lineage>
        <taxon>Bacteria</taxon>
        <taxon>Pseudomonadati</taxon>
        <taxon>Pseudomonadota</taxon>
        <taxon>Gammaproteobacteria</taxon>
        <taxon>Pseudomonadales</taxon>
        <taxon>Pseudomonadaceae</taxon>
        <taxon>Pseudomonas</taxon>
    </lineage>
</organism>
<feature type="domain" description="HEPN/Toprim N-terminal" evidence="1">
    <location>
        <begin position="1"/>
        <end position="79"/>
    </location>
</feature>
<evidence type="ECO:0000313" key="3">
    <source>
        <dbReference type="Proteomes" id="UP001150531"/>
    </source>
</evidence>
<protein>
    <submittedName>
        <fullName evidence="2">HEPN/Toprim-associated domain-containing protein</fullName>
    </submittedName>
</protein>
<evidence type="ECO:0000313" key="2">
    <source>
        <dbReference type="EMBL" id="MDD1127772.1"/>
    </source>
</evidence>
<comment type="caution">
    <text evidence="2">The sequence shown here is derived from an EMBL/GenBank/DDBJ whole genome shotgun (WGS) entry which is preliminary data.</text>
</comment>
<dbReference type="EMBL" id="JAMDGS010000016">
    <property type="protein sequence ID" value="MDD1127772.1"/>
    <property type="molecule type" value="Genomic_DNA"/>
</dbReference>
<keyword evidence="3" id="KW-1185">Reference proteome</keyword>
<dbReference type="InterPro" id="IPR041487">
    <property type="entry name" value="HEPN/Toprim-NTD1"/>
</dbReference>
<evidence type="ECO:0000259" key="1">
    <source>
        <dbReference type="Pfam" id="PF18871"/>
    </source>
</evidence>
<proteinExistence type="predicted"/>
<dbReference type="Proteomes" id="UP001150531">
    <property type="component" value="Unassembled WGS sequence"/>
</dbReference>
<gene>
    <name evidence="2" type="ORF">M5G18_24490</name>
</gene>
<feature type="domain" description="HEPN/Toprim N-terminal" evidence="1">
    <location>
        <begin position="104"/>
        <end position="194"/>
    </location>
</feature>